<dbReference type="InParanoid" id="A0A1S3JI61"/>
<dbReference type="PANTHER" id="PTHR33050">
    <property type="entry name" value="REVERSE TRANSCRIPTASE DOMAIN-CONTAINING PROTEIN"/>
    <property type="match status" value="1"/>
</dbReference>
<protein>
    <submittedName>
        <fullName evidence="3">Uncharacterized protein LOC106173462</fullName>
    </submittedName>
</protein>
<accession>A0A1S3JI61</accession>
<dbReference type="Gene3D" id="3.10.10.10">
    <property type="entry name" value="HIV Type 1 Reverse Transcriptase, subunit A, domain 1"/>
    <property type="match status" value="1"/>
</dbReference>
<dbReference type="InterPro" id="IPR052055">
    <property type="entry name" value="Hepadnavirus_pol/RT"/>
</dbReference>
<evidence type="ECO:0000313" key="3">
    <source>
        <dbReference type="RefSeq" id="XP_013410053.1"/>
    </source>
</evidence>
<dbReference type="STRING" id="7574.A0A1S3JI61"/>
<feature type="domain" description="Reverse transcriptase" evidence="1">
    <location>
        <begin position="15"/>
        <end position="197"/>
    </location>
</feature>
<dbReference type="PROSITE" id="PS50878">
    <property type="entry name" value="RT_POL"/>
    <property type="match status" value="1"/>
</dbReference>
<keyword evidence="2" id="KW-1185">Reference proteome</keyword>
<proteinExistence type="predicted"/>
<dbReference type="GeneID" id="106173462"/>
<reference evidence="3" key="1">
    <citation type="submission" date="2025-08" db="UniProtKB">
        <authorList>
            <consortium name="RefSeq"/>
        </authorList>
    </citation>
    <scope>IDENTIFICATION</scope>
    <source>
        <tissue evidence="3">Gonads</tissue>
    </source>
</reference>
<dbReference type="KEGG" id="lak:106173462"/>
<dbReference type="PANTHER" id="PTHR33050:SF7">
    <property type="entry name" value="RIBONUCLEASE H"/>
    <property type="match status" value="1"/>
</dbReference>
<sequence>MSIIDIEIKKLLDMKVIIPVNSEAGQILSPIFLRQKENGEYRLILNLKKLNRFIPYQHFKMETFEKTLPLITKNVKMGSVDIRHAYYSIKLADEQQKFFRFQWRDKIYQYTCLPNGVSEGPRLFTKLLKPVFGKLRSLGYVSSGYIDDSLIIGSDDLECTENLNATVTLLSKLGFIINEDKSVLRPTSKLKFLGNVIDSDKMIVTLPLDRQEKIISACEELYNVSKAPIRQVARVIGLLVASFSAVDYGKLYYRKLERAKIKALQESKGNYDAPMIISNSMRSDLIWWIVNLKSQHRVIARPNPSETLHTDASTLGWGASYKNNNIGGRWTDVEAYWETVCRKSDRTEPRESL</sequence>
<dbReference type="OrthoDB" id="6140514at2759"/>
<dbReference type="RefSeq" id="XP_013410053.1">
    <property type="nucleotide sequence ID" value="XM_013554599.2"/>
</dbReference>
<evidence type="ECO:0000313" key="2">
    <source>
        <dbReference type="Proteomes" id="UP000085678"/>
    </source>
</evidence>
<evidence type="ECO:0000259" key="1">
    <source>
        <dbReference type="PROSITE" id="PS50878"/>
    </source>
</evidence>
<dbReference type="Proteomes" id="UP000085678">
    <property type="component" value="Unplaced"/>
</dbReference>
<dbReference type="Pfam" id="PF00078">
    <property type="entry name" value="RVT_1"/>
    <property type="match status" value="1"/>
</dbReference>
<dbReference type="AlphaFoldDB" id="A0A1S3JI61"/>
<dbReference type="Gene3D" id="3.30.70.270">
    <property type="match status" value="1"/>
</dbReference>
<dbReference type="InterPro" id="IPR043128">
    <property type="entry name" value="Rev_trsase/Diguanyl_cyclase"/>
</dbReference>
<dbReference type="InterPro" id="IPR000477">
    <property type="entry name" value="RT_dom"/>
</dbReference>
<gene>
    <name evidence="3" type="primary">LOC106173462</name>
</gene>
<name>A0A1S3JI61_LINAN</name>
<dbReference type="InterPro" id="IPR043502">
    <property type="entry name" value="DNA/RNA_pol_sf"/>
</dbReference>
<dbReference type="CDD" id="cd03714">
    <property type="entry name" value="RT_DIRS1"/>
    <property type="match status" value="1"/>
</dbReference>
<organism evidence="2 3">
    <name type="scientific">Lingula anatina</name>
    <name type="common">Brachiopod</name>
    <name type="synonym">Lingula unguis</name>
    <dbReference type="NCBI Taxonomy" id="7574"/>
    <lineage>
        <taxon>Eukaryota</taxon>
        <taxon>Metazoa</taxon>
        <taxon>Spiralia</taxon>
        <taxon>Lophotrochozoa</taxon>
        <taxon>Brachiopoda</taxon>
        <taxon>Linguliformea</taxon>
        <taxon>Lingulata</taxon>
        <taxon>Lingulida</taxon>
        <taxon>Linguloidea</taxon>
        <taxon>Lingulidae</taxon>
        <taxon>Lingula</taxon>
    </lineage>
</organism>
<dbReference type="SUPFAM" id="SSF56672">
    <property type="entry name" value="DNA/RNA polymerases"/>
    <property type="match status" value="1"/>
</dbReference>